<dbReference type="AlphaFoldDB" id="A0A5J4ZEZ5"/>
<dbReference type="InterPro" id="IPR031968">
    <property type="entry name" value="VASt"/>
</dbReference>
<dbReference type="EMBL" id="CM018052">
    <property type="protein sequence ID" value="KAA8515847.1"/>
    <property type="molecule type" value="Genomic_DNA"/>
</dbReference>
<dbReference type="Gene3D" id="2.30.29.30">
    <property type="entry name" value="Pleckstrin-homology domain (PH domain)/Phosphotyrosine-binding domain (PTB)"/>
    <property type="match status" value="1"/>
</dbReference>
<evidence type="ECO:0000256" key="3">
    <source>
        <dbReference type="ARBA" id="ARBA00022989"/>
    </source>
</evidence>
<dbReference type="GO" id="GO:0043069">
    <property type="term" value="P:negative regulation of programmed cell death"/>
    <property type="evidence" value="ECO:0007669"/>
    <property type="project" value="TreeGrafter"/>
</dbReference>
<evidence type="ECO:0000256" key="7">
    <source>
        <dbReference type="SAM" id="Phobius"/>
    </source>
</evidence>
<proteinExistence type="predicted"/>
<name>A0A5J4ZEZ5_9ASTE</name>
<reference evidence="9 10" key="1">
    <citation type="submission" date="2019-09" db="EMBL/GenBank/DDBJ databases">
        <title>A chromosome-level genome assembly of the Chinese tupelo Nyssa sinensis.</title>
        <authorList>
            <person name="Yang X."/>
            <person name="Kang M."/>
            <person name="Yang Y."/>
            <person name="Xiong H."/>
            <person name="Wang M."/>
            <person name="Zhang Z."/>
            <person name="Wang Z."/>
            <person name="Wu H."/>
            <person name="Ma T."/>
            <person name="Liu J."/>
            <person name="Xi Z."/>
        </authorList>
    </citation>
    <scope>NUCLEOTIDE SEQUENCE [LARGE SCALE GENOMIC DNA]</scope>
    <source>
        <strain evidence="9">J267</strain>
        <tissue evidence="9">Leaf</tissue>
    </source>
</reference>
<evidence type="ECO:0000256" key="5">
    <source>
        <dbReference type="SAM" id="Coils"/>
    </source>
</evidence>
<evidence type="ECO:0000256" key="4">
    <source>
        <dbReference type="ARBA" id="ARBA00023136"/>
    </source>
</evidence>
<protein>
    <recommendedName>
        <fullName evidence="8">VASt domain-containing protein</fullName>
    </recommendedName>
</protein>
<evidence type="ECO:0000256" key="6">
    <source>
        <dbReference type="SAM" id="MobiDB-lite"/>
    </source>
</evidence>
<dbReference type="Pfam" id="PF16016">
    <property type="entry name" value="VASt"/>
    <property type="match status" value="1"/>
</dbReference>
<feature type="region of interest" description="Disordered" evidence="6">
    <location>
        <begin position="1"/>
        <end position="66"/>
    </location>
</feature>
<keyword evidence="2 7" id="KW-0812">Transmembrane</keyword>
<feature type="compositionally biased region" description="Basic and acidic residues" evidence="6">
    <location>
        <begin position="243"/>
        <end position="268"/>
    </location>
</feature>
<dbReference type="Proteomes" id="UP000325577">
    <property type="component" value="Linkage Group LG9"/>
</dbReference>
<comment type="subcellular location">
    <subcellularLocation>
        <location evidence="1">Membrane</location>
        <topology evidence="1">Single-pass membrane protein</topology>
    </subcellularLocation>
</comment>
<keyword evidence="3 7" id="KW-1133">Transmembrane helix</keyword>
<dbReference type="OrthoDB" id="2162691at2759"/>
<feature type="transmembrane region" description="Helical" evidence="7">
    <location>
        <begin position="584"/>
        <end position="609"/>
    </location>
</feature>
<dbReference type="Pfam" id="PF02893">
    <property type="entry name" value="GRAM"/>
    <property type="match status" value="1"/>
</dbReference>
<organism evidence="9 10">
    <name type="scientific">Nyssa sinensis</name>
    <dbReference type="NCBI Taxonomy" id="561372"/>
    <lineage>
        <taxon>Eukaryota</taxon>
        <taxon>Viridiplantae</taxon>
        <taxon>Streptophyta</taxon>
        <taxon>Embryophyta</taxon>
        <taxon>Tracheophyta</taxon>
        <taxon>Spermatophyta</taxon>
        <taxon>Magnoliopsida</taxon>
        <taxon>eudicotyledons</taxon>
        <taxon>Gunneridae</taxon>
        <taxon>Pentapetalae</taxon>
        <taxon>asterids</taxon>
        <taxon>Cornales</taxon>
        <taxon>Nyssaceae</taxon>
        <taxon>Nyssa</taxon>
    </lineage>
</organism>
<feature type="compositionally biased region" description="Low complexity" evidence="6">
    <location>
        <begin position="27"/>
        <end position="42"/>
    </location>
</feature>
<gene>
    <name evidence="9" type="ORF">F0562_019026</name>
</gene>
<dbReference type="SMART" id="SM00568">
    <property type="entry name" value="GRAM"/>
    <property type="match status" value="1"/>
</dbReference>
<feature type="coiled-coil region" evidence="5">
    <location>
        <begin position="644"/>
        <end position="678"/>
    </location>
</feature>
<dbReference type="PANTHER" id="PTHR47666:SF1">
    <property type="entry name" value="PROTEIN VASCULAR ASSOCIATED DEATH 1, CHLOROPLASTIC"/>
    <property type="match status" value="1"/>
</dbReference>
<dbReference type="InterPro" id="IPR004182">
    <property type="entry name" value="GRAM"/>
</dbReference>
<dbReference type="InterPro" id="IPR011993">
    <property type="entry name" value="PH-like_dom_sf"/>
</dbReference>
<evidence type="ECO:0000256" key="2">
    <source>
        <dbReference type="ARBA" id="ARBA00022692"/>
    </source>
</evidence>
<dbReference type="PANTHER" id="PTHR47666">
    <property type="entry name" value="PROTEIN VASCULAR ASSOCIATED DEATH 1, CHLOROPLASTIC"/>
    <property type="match status" value="1"/>
</dbReference>
<sequence length="682" mass="76681">MAVAFTSAEKIEPSQPMDSSPSRRVSDAASESSSGGLSSTVDPSDRGTPDQPNSSPSPSRDLDILPQPSLRSEEYRQLFRLPHEEVLIQDFNCALQENFLLQGHMYLFVCYVCFYSNLFGFETKKIIPFHEVTSVRRAKAAAIFPTAIEIIAGGKKYFFTSFLSRDEAFKLINDGWLQHGNGAKAIADQQVQHGNEAKALTDQQVQHGNEATALTDQQSVLMILPQESKSESESQENGIVVTERAKTSTHPVDELDPSERNPISEDSKLPPNGEAEIVITPSSEVPDNLEEDSEVVLNAASSSSGKTLAWEQMNSDASKVPEYYTKVTESKFPIKVEDFFSFFFSDVAVDFLESFHKRCGDKDFKCTSWRPHEEFGHVRDVSFQHPIKLYLGAKFGGCQEVQKFRVYRNSHLVIETSQEISDVPYGDYFCVEGLWDVERDGDESEECCILRVYVNVAFSKKTMWKGKIVQSTVEECRDAYAIWINIANELLKQKNLEKEEAGDPAAALIPNGQVLENQAETGDTSERSNEENDSSMSPIFRDSKDVNQQVRNPLQGDLSGATSVASFFRESMAKFSMSLKAQSYVPLLLMITFALVLVLMQLSIVVLLARPQQIQVIPQTDCTNGMRALGERGIETMAWLEKRIHHLKDEMLTVENLLEKMRHEHALLKAQLKDLEHFRKHK</sequence>
<keyword evidence="5" id="KW-0175">Coiled coil</keyword>
<evidence type="ECO:0000259" key="8">
    <source>
        <dbReference type="PROSITE" id="PS51778"/>
    </source>
</evidence>
<evidence type="ECO:0000256" key="1">
    <source>
        <dbReference type="ARBA" id="ARBA00004167"/>
    </source>
</evidence>
<dbReference type="PROSITE" id="PS51778">
    <property type="entry name" value="VAST"/>
    <property type="match status" value="1"/>
</dbReference>
<accession>A0A5J4ZEZ5</accession>
<feature type="domain" description="VASt" evidence="8">
    <location>
        <begin position="323"/>
        <end position="495"/>
    </location>
</feature>
<keyword evidence="10" id="KW-1185">Reference proteome</keyword>
<dbReference type="GO" id="GO:0016020">
    <property type="term" value="C:membrane"/>
    <property type="evidence" value="ECO:0007669"/>
    <property type="project" value="UniProtKB-SubCell"/>
</dbReference>
<evidence type="ECO:0000313" key="9">
    <source>
        <dbReference type="EMBL" id="KAA8515847.1"/>
    </source>
</evidence>
<evidence type="ECO:0000313" key="10">
    <source>
        <dbReference type="Proteomes" id="UP000325577"/>
    </source>
</evidence>
<dbReference type="CDD" id="cd13220">
    <property type="entry name" value="PH-GRAM_GRAMDC"/>
    <property type="match status" value="1"/>
</dbReference>
<keyword evidence="4 7" id="KW-0472">Membrane</keyword>
<feature type="region of interest" description="Disordered" evidence="6">
    <location>
        <begin position="518"/>
        <end position="542"/>
    </location>
</feature>
<feature type="region of interest" description="Disordered" evidence="6">
    <location>
        <begin position="226"/>
        <end position="274"/>
    </location>
</feature>